<accession>A0A0R3E5R7</accession>
<dbReference type="Pfam" id="PF00501">
    <property type="entry name" value="AMP-binding"/>
    <property type="match status" value="1"/>
</dbReference>
<protein>
    <recommendedName>
        <fullName evidence="1">AMP-dependent synthetase/ligase domain-containing protein</fullName>
    </recommendedName>
</protein>
<dbReference type="SUPFAM" id="SSF56801">
    <property type="entry name" value="Acetyl-CoA synthetase-like"/>
    <property type="match status" value="1"/>
</dbReference>
<dbReference type="RefSeq" id="WP_057743962.1">
    <property type="nucleotide sequence ID" value="NZ_LJYG01000034.1"/>
</dbReference>
<dbReference type="Proteomes" id="UP000051936">
    <property type="component" value="Unassembled WGS sequence"/>
</dbReference>
<dbReference type="PANTHER" id="PTHR43767">
    <property type="entry name" value="LONG-CHAIN-FATTY-ACID--COA LIGASE"/>
    <property type="match status" value="1"/>
</dbReference>
<comment type="caution">
    <text evidence="2">The sequence shown here is derived from an EMBL/GenBank/DDBJ whole genome shotgun (WGS) entry which is preliminary data.</text>
</comment>
<dbReference type="EMBL" id="LJYG01000034">
    <property type="protein sequence ID" value="KRQ15773.1"/>
    <property type="molecule type" value="Genomic_DNA"/>
</dbReference>
<dbReference type="STRING" id="989370.AOQ71_07710"/>
<dbReference type="InterPro" id="IPR050237">
    <property type="entry name" value="ATP-dep_AMP-bd_enzyme"/>
</dbReference>
<dbReference type="Gene3D" id="3.40.50.12780">
    <property type="entry name" value="N-terminal domain of ligase-like"/>
    <property type="match status" value="1"/>
</dbReference>
<reference evidence="2 3" key="1">
    <citation type="submission" date="2015-09" db="EMBL/GenBank/DDBJ databases">
        <title>Draft Genome Sequence of Bradyrhizobium manausense Strain BR 3351T, a Novel Symbiotic Nitrogen-Fixing Alphaproteobacterium Isolated from Brazilian Amazon Rain Forest.</title>
        <authorList>
            <person name="De Araujo J.L."/>
            <person name="Zilli J.E."/>
        </authorList>
    </citation>
    <scope>NUCLEOTIDE SEQUENCE [LARGE SCALE GENOMIC DNA]</scope>
    <source>
        <strain evidence="2 3">BR3351</strain>
    </source>
</reference>
<name>A0A0R3E5R7_9BRAD</name>
<keyword evidence="3" id="KW-1185">Reference proteome</keyword>
<sequence>MTTTSTIAAALSWHARETPDRLAVVCDDHAVSWKDLDQAVNRLAGHLAKVVPVGRGVALHLPNGPALVLLFLAACRAGRKAQILDPSWPTETARLALTPLAPGTIVLRSRLGRSGTLT</sequence>
<proteinExistence type="predicted"/>
<dbReference type="InterPro" id="IPR042099">
    <property type="entry name" value="ANL_N_sf"/>
</dbReference>
<dbReference type="PANTHER" id="PTHR43767:SF1">
    <property type="entry name" value="NONRIBOSOMAL PEPTIDE SYNTHASE PES1 (EUROFUNG)-RELATED"/>
    <property type="match status" value="1"/>
</dbReference>
<organism evidence="2 3">
    <name type="scientific">Bradyrhizobium manausense</name>
    <dbReference type="NCBI Taxonomy" id="989370"/>
    <lineage>
        <taxon>Bacteria</taxon>
        <taxon>Pseudomonadati</taxon>
        <taxon>Pseudomonadota</taxon>
        <taxon>Alphaproteobacteria</taxon>
        <taxon>Hyphomicrobiales</taxon>
        <taxon>Nitrobacteraceae</taxon>
        <taxon>Bradyrhizobium</taxon>
    </lineage>
</organism>
<gene>
    <name evidence="2" type="ORF">AOQ71_07710</name>
</gene>
<feature type="domain" description="AMP-dependent synthetase/ligase" evidence="1">
    <location>
        <begin position="12"/>
        <end position="101"/>
    </location>
</feature>
<dbReference type="OrthoDB" id="9803968at2"/>
<dbReference type="AlphaFoldDB" id="A0A0R3E5R7"/>
<dbReference type="InterPro" id="IPR000873">
    <property type="entry name" value="AMP-dep_synth/lig_dom"/>
</dbReference>
<evidence type="ECO:0000313" key="2">
    <source>
        <dbReference type="EMBL" id="KRQ15773.1"/>
    </source>
</evidence>
<evidence type="ECO:0000259" key="1">
    <source>
        <dbReference type="Pfam" id="PF00501"/>
    </source>
</evidence>
<evidence type="ECO:0000313" key="3">
    <source>
        <dbReference type="Proteomes" id="UP000051936"/>
    </source>
</evidence>